<gene>
    <name evidence="1" type="ORF">BEWA_024310</name>
</gene>
<evidence type="ECO:0000313" key="1">
    <source>
        <dbReference type="EMBL" id="AFZ79582.1"/>
    </source>
</evidence>
<protein>
    <recommendedName>
        <fullName evidence="3">ABM domain-containing protein</fullName>
    </recommendedName>
</protein>
<dbReference type="SUPFAM" id="SSF54909">
    <property type="entry name" value="Dimeric alpha+beta barrel"/>
    <property type="match status" value="1"/>
</dbReference>
<dbReference type="AlphaFoldDB" id="L0AVE6"/>
<organism evidence="1 2">
    <name type="scientific">Theileria equi strain WA</name>
    <dbReference type="NCBI Taxonomy" id="1537102"/>
    <lineage>
        <taxon>Eukaryota</taxon>
        <taxon>Sar</taxon>
        <taxon>Alveolata</taxon>
        <taxon>Apicomplexa</taxon>
        <taxon>Aconoidasida</taxon>
        <taxon>Piroplasmida</taxon>
        <taxon>Theileriidae</taxon>
        <taxon>Theileria</taxon>
    </lineage>
</organism>
<proteinExistence type="predicted"/>
<dbReference type="InterPro" id="IPR011008">
    <property type="entry name" value="Dimeric_a/b-barrel"/>
</dbReference>
<dbReference type="OrthoDB" id="390489at2759"/>
<dbReference type="eggNOG" id="ENOG502QX1P">
    <property type="taxonomic scope" value="Eukaryota"/>
</dbReference>
<reference evidence="1 2" key="1">
    <citation type="journal article" date="2012" name="BMC Genomics">
        <title>Comparative genomic analysis and phylogenetic position of Theileria equi.</title>
        <authorList>
            <person name="Kappmeyer L.S."/>
            <person name="Thiagarajan M."/>
            <person name="Herndon D.R."/>
            <person name="Ramsay J.D."/>
            <person name="Caler E."/>
            <person name="Djikeng A."/>
            <person name="Gillespie J.J."/>
            <person name="Lau A.O."/>
            <person name="Roalson E.H."/>
            <person name="Silva J.C."/>
            <person name="Silva M.G."/>
            <person name="Suarez C.E."/>
            <person name="Ueti M.W."/>
            <person name="Nene V.M."/>
            <person name="Mealey R.H."/>
            <person name="Knowles D.P."/>
            <person name="Brayton K.A."/>
        </authorList>
    </citation>
    <scope>NUCLEOTIDE SEQUENCE [LARGE SCALE GENOMIC DNA]</scope>
    <source>
        <strain evidence="1 2">WA</strain>
    </source>
</reference>
<dbReference type="KEGG" id="beq:BEWA_024310"/>
<dbReference type="Proteomes" id="UP000031512">
    <property type="component" value="Chromosome 1"/>
</dbReference>
<accession>L0AVE6</accession>
<dbReference type="Gene3D" id="3.30.70.100">
    <property type="match status" value="1"/>
</dbReference>
<sequence>MSKFGFLRNISNGFRDTLFDLVEWYTYATLKQQHMVMIASGACLGAIVGVTKRRRRIKDGEFSTNFEFAAYNVHDVEEFEQNWNEQARIAQKQPGYKFTRLYKAYHWDRSPTHYLQLRLWRSKEDLENYKNLAQQKVLEKRVNGAASETQFGLPVTIVDDSVRRGIDF</sequence>
<evidence type="ECO:0008006" key="3">
    <source>
        <dbReference type="Google" id="ProtNLM"/>
    </source>
</evidence>
<name>L0AVE6_THEEQ</name>
<dbReference type="EMBL" id="CP001669">
    <property type="protein sequence ID" value="AFZ79582.1"/>
    <property type="molecule type" value="Genomic_DNA"/>
</dbReference>
<dbReference type="GeneID" id="15806127"/>
<dbReference type="RefSeq" id="XP_004829248.1">
    <property type="nucleotide sequence ID" value="XM_004829191.1"/>
</dbReference>
<evidence type="ECO:0000313" key="2">
    <source>
        <dbReference type="Proteomes" id="UP000031512"/>
    </source>
</evidence>
<dbReference type="VEuPathDB" id="PiroplasmaDB:BEWA_024310"/>
<keyword evidence="2" id="KW-1185">Reference proteome</keyword>